<dbReference type="Ensembl" id="ENSGACT00000000226.1">
    <property type="protein sequence ID" value="ENSGACP00000000226.1"/>
    <property type="gene ID" value="ENSGACG00000000172.1"/>
</dbReference>
<dbReference type="eggNOG" id="KOG0987">
    <property type="taxonomic scope" value="Eukaryota"/>
</dbReference>
<keyword evidence="8" id="KW-0413">Isomerase</keyword>
<proteinExistence type="inferred from homology"/>
<feature type="region of interest" description="Disordered" evidence="11">
    <location>
        <begin position="357"/>
        <end position="413"/>
    </location>
</feature>
<reference evidence="18" key="2">
    <citation type="submission" date="2024-04" db="UniProtKB">
        <authorList>
            <consortium name="Ensembl"/>
        </authorList>
    </citation>
    <scope>IDENTIFICATION</scope>
</reference>
<evidence type="ECO:0000256" key="3">
    <source>
        <dbReference type="ARBA" id="ARBA00022801"/>
    </source>
</evidence>
<evidence type="ECO:0000256" key="5">
    <source>
        <dbReference type="ARBA" id="ARBA00022840"/>
    </source>
</evidence>
<dbReference type="InterPro" id="IPR027417">
    <property type="entry name" value="P-loop_NTPase"/>
</dbReference>
<evidence type="ECO:0000256" key="4">
    <source>
        <dbReference type="ARBA" id="ARBA00022806"/>
    </source>
</evidence>
<dbReference type="STRING" id="69293.ENSGACP00000000226"/>
<evidence type="ECO:0000259" key="17">
    <source>
        <dbReference type="Pfam" id="PF21530"/>
    </source>
</evidence>
<comment type="catalytic activity">
    <reaction evidence="9">
        <text>ATP + H2O = ADP + phosphate + H(+)</text>
        <dbReference type="Rhea" id="RHEA:13065"/>
        <dbReference type="ChEBI" id="CHEBI:15377"/>
        <dbReference type="ChEBI" id="CHEBI:15378"/>
        <dbReference type="ChEBI" id="CHEBI:30616"/>
        <dbReference type="ChEBI" id="CHEBI:43474"/>
        <dbReference type="ChEBI" id="CHEBI:456216"/>
        <dbReference type="EC" id="5.6.2.3"/>
    </reaction>
</comment>
<name>G3N4K6_GASAC</name>
<dbReference type="InParanoid" id="G3N4K6"/>
<evidence type="ECO:0000256" key="2">
    <source>
        <dbReference type="ARBA" id="ARBA00022763"/>
    </source>
</evidence>
<dbReference type="Pfam" id="PF21530">
    <property type="entry name" value="Pif1_2B_dom"/>
    <property type="match status" value="1"/>
</dbReference>
<evidence type="ECO:0000256" key="7">
    <source>
        <dbReference type="ARBA" id="ARBA00023204"/>
    </source>
</evidence>
<dbReference type="Gene3D" id="3.40.50.300">
    <property type="entry name" value="P-loop containing nucleotide triphosphate hydrolases"/>
    <property type="match status" value="1"/>
</dbReference>
<evidence type="ECO:0000256" key="6">
    <source>
        <dbReference type="ARBA" id="ARBA00023125"/>
    </source>
</evidence>
<dbReference type="GO" id="GO:0006281">
    <property type="term" value="P:DNA repair"/>
    <property type="evidence" value="ECO:0007669"/>
    <property type="project" value="UniProtKB-KW"/>
</dbReference>
<keyword evidence="3 9" id="KW-0378">Hydrolase</keyword>
<evidence type="ECO:0000256" key="8">
    <source>
        <dbReference type="ARBA" id="ARBA00023235"/>
    </source>
</evidence>
<dbReference type="InterPro" id="IPR005135">
    <property type="entry name" value="Endo/exonuclease/phosphatase"/>
</dbReference>
<keyword evidence="1 9" id="KW-0547">Nucleotide-binding</keyword>
<feature type="domain" description="DNA helicase Pif1-like 2B" evidence="17">
    <location>
        <begin position="1973"/>
        <end position="1998"/>
    </location>
</feature>
<evidence type="ECO:0000256" key="1">
    <source>
        <dbReference type="ARBA" id="ARBA00022741"/>
    </source>
</evidence>
<dbReference type="EC" id="5.6.2.3" evidence="9"/>
<feature type="domain" description="Helitron helicase-like" evidence="15">
    <location>
        <begin position="967"/>
        <end position="1166"/>
    </location>
</feature>
<dbReference type="PANTHER" id="PTHR47642">
    <property type="entry name" value="ATP-DEPENDENT DNA HELICASE"/>
    <property type="match status" value="1"/>
</dbReference>
<dbReference type="InterPro" id="IPR006928">
    <property type="entry name" value="Herpes_teg_USP"/>
</dbReference>
<dbReference type="InterPro" id="IPR051055">
    <property type="entry name" value="PIF1_helicase"/>
</dbReference>
<dbReference type="InterPro" id="IPR010285">
    <property type="entry name" value="DNA_helicase_pif1-like_DEAD"/>
</dbReference>
<evidence type="ECO:0000313" key="18">
    <source>
        <dbReference type="Ensembl" id="ENSGACP00000000226.1"/>
    </source>
</evidence>
<dbReference type="GO" id="GO:0006310">
    <property type="term" value="P:DNA recombination"/>
    <property type="evidence" value="ECO:0007669"/>
    <property type="project" value="UniProtKB-KW"/>
</dbReference>
<feature type="domain" description="DUF6570" evidence="16">
    <location>
        <begin position="713"/>
        <end position="837"/>
    </location>
</feature>
<dbReference type="Pfam" id="PF14214">
    <property type="entry name" value="Helitron_like_N"/>
    <property type="match status" value="1"/>
</dbReference>
<dbReference type="Pfam" id="PF03372">
    <property type="entry name" value="Exo_endo_phos"/>
    <property type="match status" value="1"/>
</dbReference>
<keyword evidence="10" id="KW-0175">Coiled coil</keyword>
<feature type="compositionally biased region" description="Polar residues" evidence="11">
    <location>
        <begin position="219"/>
        <end position="233"/>
    </location>
</feature>
<keyword evidence="7 9" id="KW-0234">DNA repair</keyword>
<feature type="coiled-coil region" evidence="10">
    <location>
        <begin position="1567"/>
        <end position="1594"/>
    </location>
</feature>
<reference evidence="18" key="1">
    <citation type="submission" date="2006-01" db="EMBL/GenBank/DDBJ databases">
        <authorList>
            <person name="Lindblad-Toh K."/>
            <person name="Mauceli E."/>
            <person name="Grabherr M."/>
            <person name="Chang J.L."/>
            <person name="Lander E.S."/>
        </authorList>
    </citation>
    <scope>NUCLEOTIDE SEQUENCE [LARGE SCALE GENOMIC DNA]</scope>
</reference>
<keyword evidence="9" id="KW-0233">DNA recombination</keyword>
<dbReference type="PANTHER" id="PTHR47642:SF5">
    <property type="entry name" value="ATP-DEPENDENT DNA HELICASE"/>
    <property type="match status" value="1"/>
</dbReference>
<feature type="region of interest" description="Disordered" evidence="11">
    <location>
        <begin position="215"/>
        <end position="241"/>
    </location>
</feature>
<dbReference type="SUPFAM" id="SSF52540">
    <property type="entry name" value="P-loop containing nucleoside triphosphate hydrolases"/>
    <property type="match status" value="2"/>
</dbReference>
<dbReference type="InterPro" id="IPR049163">
    <property type="entry name" value="Pif1-like_2B_dom"/>
</dbReference>
<feature type="domain" description="DNA helicase Pif1-like DEAD-box helicase" evidence="14">
    <location>
        <begin position="1667"/>
        <end position="1883"/>
    </location>
</feature>
<dbReference type="CDD" id="cd18809">
    <property type="entry name" value="SF1_C_RecD"/>
    <property type="match status" value="1"/>
</dbReference>
<evidence type="ECO:0000259" key="12">
    <source>
        <dbReference type="Pfam" id="PF03372"/>
    </source>
</evidence>
<comment type="cofactor">
    <cofactor evidence="9">
        <name>Mg(2+)</name>
        <dbReference type="ChEBI" id="CHEBI:18420"/>
    </cofactor>
</comment>
<evidence type="ECO:0000259" key="14">
    <source>
        <dbReference type="Pfam" id="PF05970"/>
    </source>
</evidence>
<keyword evidence="2 9" id="KW-0227">DNA damage</keyword>
<dbReference type="Gene3D" id="3.90.70.120">
    <property type="match status" value="1"/>
</dbReference>
<dbReference type="InterPro" id="IPR025476">
    <property type="entry name" value="Helitron_helicase-like"/>
</dbReference>
<feature type="domain" description="Peptidase C76" evidence="13">
    <location>
        <begin position="4"/>
        <end position="150"/>
    </location>
</feature>
<keyword evidence="6" id="KW-0238">DNA-binding</keyword>
<dbReference type="GO" id="GO:0005524">
    <property type="term" value="F:ATP binding"/>
    <property type="evidence" value="ECO:0007669"/>
    <property type="project" value="UniProtKB-KW"/>
</dbReference>
<evidence type="ECO:0000259" key="15">
    <source>
        <dbReference type="Pfam" id="PF14214"/>
    </source>
</evidence>
<dbReference type="SUPFAM" id="SSF56219">
    <property type="entry name" value="DNase I-like"/>
    <property type="match status" value="1"/>
</dbReference>
<dbReference type="InterPro" id="IPR036691">
    <property type="entry name" value="Endo/exonu/phosph_ase_sf"/>
</dbReference>
<evidence type="ECO:0000256" key="9">
    <source>
        <dbReference type="RuleBase" id="RU363044"/>
    </source>
</evidence>
<dbReference type="Gene3D" id="3.60.10.10">
    <property type="entry name" value="Endonuclease/exonuclease/phosphatase"/>
    <property type="match status" value="1"/>
</dbReference>
<organism evidence="18">
    <name type="scientific">Gasterosteus aculeatus</name>
    <name type="common">Three-spined stickleback</name>
    <dbReference type="NCBI Taxonomy" id="69293"/>
    <lineage>
        <taxon>Eukaryota</taxon>
        <taxon>Metazoa</taxon>
        <taxon>Chordata</taxon>
        <taxon>Craniata</taxon>
        <taxon>Vertebrata</taxon>
        <taxon>Euteleostomi</taxon>
        <taxon>Actinopterygii</taxon>
        <taxon>Neopterygii</taxon>
        <taxon>Teleostei</taxon>
        <taxon>Neoteleostei</taxon>
        <taxon>Acanthomorphata</taxon>
        <taxon>Eupercaria</taxon>
        <taxon>Perciformes</taxon>
        <taxon>Cottioidei</taxon>
        <taxon>Gasterosteales</taxon>
        <taxon>Gasterosteidae</taxon>
        <taxon>Gasterosteus</taxon>
    </lineage>
</organism>
<evidence type="ECO:0000259" key="13">
    <source>
        <dbReference type="Pfam" id="PF04843"/>
    </source>
</evidence>
<dbReference type="GO" id="GO:0016887">
    <property type="term" value="F:ATP hydrolysis activity"/>
    <property type="evidence" value="ECO:0007669"/>
    <property type="project" value="RHEA"/>
</dbReference>
<dbReference type="Pfam" id="PF04843">
    <property type="entry name" value="Herpes_teg_N"/>
    <property type="match status" value="1"/>
</dbReference>
<accession>G3N4K6</accession>
<comment type="similarity">
    <text evidence="9">Belongs to the helicase family.</text>
</comment>
<evidence type="ECO:0000256" key="11">
    <source>
        <dbReference type="SAM" id="MobiDB-lite"/>
    </source>
</evidence>
<keyword evidence="5 9" id="KW-0067">ATP-binding</keyword>
<sequence>VRASHSQASIRYGRSRNRQCTCNSLTFLAFLHENESITRADLDHVLDKGNTMYRETRKQVTNHIYLTTDELTDEVPARSATHHADMTHLSRYGTLGEPLPGAVDSFLDLESGLSCLLSDVKYALLLMRLLCIAVFRTKSGRYGFFDPHSRTARGLPLPAGSRTPGTAVMVTFSRLSDMIDRLKKSHRMMDTQSSCNYELKPVEFYNVNTVNLNGVPADESNSPTATDQTSSPELTPHTPAVNQPEVLITTSSHDAPHNESESTAQVINPVLSDPSDDILTAESSDIIFTSSVRQQEVMNSNEPELSTQSTFLPSHDASLNEPNISSSVANTVASDLSHVLLQGISCKLTKCDKNKRRKIKRRLMISEKTQQRKESKKRKEREKYASNKGFKTEKKSHAKSKYQNNPEFRQKKINNTRDNVDFQQKRKEYISNRYRENADFRQKKKQIFVSRYRNNPDFRQKKKQIFVSRYRNNPDFRQKKKQIFVSHYRNNPDFRQKKKQTFVSRYRNNPDFREKKKQHFTNRYQDNAEFRKEKKLSFTAFYKNSIDFRQKKREKERSHIIQRYTHDQAFRLRHKQLMKQRMKDRYKNNPTYKSMRNMRCAIKIKRKYRQINKPTEESDNSLIKEAISVFRSQIKSGPTYVCTVCHKAAFPNQVKPCKRLNYVRNPDVVAACLTGKYVHVCDDQCRDEQQCNVPDERKEEWICHTCQQSSMGVMPTLAVANNLELADIPPELCDPTYWERHLIAKCIAFAKIVPLPKGRQRAIHGNVVCVPSEVQETVEALPRLRSESQVMRVKLKRRLCYRGHQLFQTVTWSKLVQALHKLKRIHPQYQDITIRDEAELCDPTLEIDMCEISALCETETELDGEQDVDMLSCDREQPEQQRDDEEQEGEMPNGGFALESCLQPCDVSEEILCFSEGIYSVAPAESNSPVGFFKTPKLEAMAFPVQFPTGQNTLDEGRRMKVTPSSYFKARLFCVDDRFARDTNYLFFAQFVTEIHLATSSMTIQLRKGKPMTRDGRKITSGMLQNKREVEKLVRNKDAVRFMQPLRGTPAYWEKTTRDLFAMIRQLGTPTFFCTFSAAEMRWPEVIEAIKRQQGEEVNFEGLDWSAKCDILRSNPVTTMRMFDKRVEALFRDVLLSPAQPLGKVVDYFYRVEFQHRGSPHIHCLIWVEGAPVFEEDDDHTVSAFVSKYITAQLPDQLTQPELYKKVTEVQIHSKKHSRTCFRSPSSGCRFGFPKPPSRKTMISRPGEGVAPLQLQIAKSKLQPLNLLLNEPETASLSLQQLLVKCNLTLQEYEGCLNVINKSSAVILKREPKDCWVNGYNAHLLEAWDANIDVSYILNAYSCIMYLTSYITKKESGLSEYLKTVIENSTKDHVNECDEMREIMQAYSKKREVSAQECVTRACGINMKKCSRGVIFVPTDDNALKMSRPMSYLENTTLESVNVWMTSLTDKYKSRPETPEFEQMCLADFAATCRIVYGQQKKGKDVLPLLNDMGFVQKRKNDKPAIIRFYRCSQEKYPEKFYGTLLKLYIPHRSDLELKRRHFPTYESFYKSGCVQLPGSDHPEYVRHIVKRNKDKYEKNSEDIENAVEEFEQNRGVIDEWCNLAPESEVERLECIEELEAREPDHENVQENVPEYTNQGNAATEARAIRELPTFDPTLLRQMYQNLNQKQACVFYAVRDWCVKRVCGLDPEQFFFYVNGGAGTGKSHLIKCIYSEASKILCKLPSHSEEVDISNPTVLLTAFTGTAAFNISGSTLHSLLKLPRSLKPPFQGLGNQLDEVRSELLNAEILIIDEVSMVSKPLFAYVDARLKQIKGSTKPFGGMSVIAVGDFYQLPPVRQSKTLCVYEPCEIDLWQEHFQTITLTEIMRQKDDVAFAEMLNRIRVKGKSDELSQADRALLSQTITEPSLCPPDVLHIFATNKQVDSHNSVTLALLHSNITNIDADDYKKDPRTGRMARQAQPYKGTRNELPDTLNVAEGARVMLTRNIDVSQGLVNGSFATLVRSGVAHVTMLGLKMDDQTAGRNYRNRAPGGPDDVVYIERAEDNLKQKGVVRRQFPVRLAFACTIHKVQGMTRTSAVVSLKHIFEPGMAYVAISRVTSLSGLHMLDLDESKIYANPEITGALETMRQVNLDDVMPLLRIKETSSRHDTLTIVHHNTEGLPSHIIDIRSHHELCLADVLCLTETHLQGSFVAQSLHLEGYNMFKRNRHLSYTNVPQIANRGGGGVAVYVKSHIQVREKQYVHNVTDLEFVALKVEAPVRALIAAVYRPPDYSVRSFLSNLGSLLDSLEIMDCQPIIVCGDFNENLLHDGKPILELFQSRGFAQVITNATTDKNTLLDLIFISQPQRCLHSGVMRTYYSYHNPVYCIMS</sequence>
<feature type="compositionally biased region" description="Basic and acidic residues" evidence="11">
    <location>
        <begin position="381"/>
        <end position="395"/>
    </location>
</feature>
<dbReference type="OMA" id="PDFRQKK"/>
<evidence type="ECO:0000256" key="10">
    <source>
        <dbReference type="SAM" id="Coils"/>
    </source>
</evidence>
<dbReference type="Pfam" id="PF05970">
    <property type="entry name" value="PIF1"/>
    <property type="match status" value="1"/>
</dbReference>
<evidence type="ECO:0000259" key="16">
    <source>
        <dbReference type="Pfam" id="PF20209"/>
    </source>
</evidence>
<dbReference type="GO" id="GO:0043139">
    <property type="term" value="F:5'-3' DNA helicase activity"/>
    <property type="evidence" value="ECO:0007669"/>
    <property type="project" value="UniProtKB-EC"/>
</dbReference>
<dbReference type="InterPro" id="IPR038765">
    <property type="entry name" value="Papain-like_cys_pep_sf"/>
</dbReference>
<feature type="domain" description="Endonuclease/exonuclease/phosphatase" evidence="12">
    <location>
        <begin position="2171"/>
        <end position="2353"/>
    </location>
</feature>
<protein>
    <recommendedName>
        <fullName evidence="9">ATP-dependent DNA helicase</fullName>
        <ecNumber evidence="9">5.6.2.3</ecNumber>
    </recommendedName>
</protein>
<dbReference type="SUPFAM" id="SSF54001">
    <property type="entry name" value="Cysteine proteinases"/>
    <property type="match status" value="1"/>
</dbReference>
<dbReference type="Pfam" id="PF20209">
    <property type="entry name" value="DUF6570"/>
    <property type="match status" value="1"/>
</dbReference>
<dbReference type="GO" id="GO:0000723">
    <property type="term" value="P:telomere maintenance"/>
    <property type="evidence" value="ECO:0007669"/>
    <property type="project" value="InterPro"/>
</dbReference>
<keyword evidence="4 9" id="KW-0347">Helicase</keyword>
<dbReference type="InterPro" id="IPR046700">
    <property type="entry name" value="DUF6570"/>
</dbReference>